<evidence type="ECO:0000256" key="1">
    <source>
        <dbReference type="SAM" id="SignalP"/>
    </source>
</evidence>
<organism evidence="2 3">
    <name type="scientific">Nonlabens xylanidelens</name>
    <dbReference type="NCBI Taxonomy" id="191564"/>
    <lineage>
        <taxon>Bacteria</taxon>
        <taxon>Pseudomonadati</taxon>
        <taxon>Bacteroidota</taxon>
        <taxon>Flavobacteriia</taxon>
        <taxon>Flavobacteriales</taxon>
        <taxon>Flavobacteriaceae</taxon>
        <taxon>Nonlabens</taxon>
    </lineage>
</organism>
<name>A0A2S6IMR5_9FLAO</name>
<gene>
    <name evidence="2" type="ORF">LY01_01033</name>
</gene>
<dbReference type="AlphaFoldDB" id="A0A2S6IMR5"/>
<keyword evidence="1" id="KW-0732">Signal</keyword>
<evidence type="ECO:0000313" key="2">
    <source>
        <dbReference type="EMBL" id="PPK95446.1"/>
    </source>
</evidence>
<dbReference type="Proteomes" id="UP000239002">
    <property type="component" value="Unassembled WGS sequence"/>
</dbReference>
<comment type="caution">
    <text evidence="2">The sequence shown here is derived from an EMBL/GenBank/DDBJ whole genome shotgun (WGS) entry which is preliminary data.</text>
</comment>
<dbReference type="OrthoDB" id="1143531at2"/>
<feature type="signal peptide" evidence="1">
    <location>
        <begin position="1"/>
        <end position="18"/>
    </location>
</feature>
<reference evidence="2 3" key="1">
    <citation type="submission" date="2018-02" db="EMBL/GenBank/DDBJ databases">
        <title>Genomic Encyclopedia of Archaeal and Bacterial Type Strains, Phase II (KMG-II): from individual species to whole genera.</title>
        <authorList>
            <person name="Goeker M."/>
        </authorList>
    </citation>
    <scope>NUCLEOTIDE SEQUENCE [LARGE SCALE GENOMIC DNA]</scope>
    <source>
        <strain evidence="2 3">DSM 16809</strain>
    </source>
</reference>
<accession>A0A2S6IMR5</accession>
<dbReference type="RefSeq" id="WP_104514767.1">
    <property type="nucleotide sequence ID" value="NZ_MQVW01000002.1"/>
</dbReference>
<evidence type="ECO:0000313" key="3">
    <source>
        <dbReference type="Proteomes" id="UP000239002"/>
    </source>
</evidence>
<evidence type="ECO:0008006" key="4">
    <source>
        <dbReference type="Google" id="ProtNLM"/>
    </source>
</evidence>
<keyword evidence="3" id="KW-1185">Reference proteome</keyword>
<sequence>MKKISLLIVSLVAATAVAQVDSLKTEPFKDAVHLREVPRNNLVIDLGVTQPLSDYGDVARSGLNIGAEYLYYTNKHLGLGISLRHQYNEFGYLDFQTDDRTAATANNWTNTSIAIGPTYSYTQGRFQFDAFVKGGVAFLNSPENSVSQIGIGNTQVFSSDSENSSSSSAYLEGGLRFNYYFRRSVQLFFSPQYNTTLGDPIAYSYRDDSSTAPIQPNLLKKLNASNLIFNVGVKIAIGKEYSSGEWRDDD</sequence>
<feature type="chain" id="PRO_5015641169" description="Outer membrane protein with beta-barrel domain" evidence="1">
    <location>
        <begin position="19"/>
        <end position="250"/>
    </location>
</feature>
<protein>
    <recommendedName>
        <fullName evidence="4">Outer membrane protein with beta-barrel domain</fullName>
    </recommendedName>
</protein>
<dbReference type="EMBL" id="PTJE01000002">
    <property type="protein sequence ID" value="PPK95446.1"/>
    <property type="molecule type" value="Genomic_DNA"/>
</dbReference>
<proteinExistence type="predicted"/>